<feature type="binding site" evidence="8 9">
    <location>
        <position position="34"/>
    </location>
    <ligand>
        <name>S-adenosyl-L-methionine</name>
        <dbReference type="ChEBI" id="CHEBI:59789"/>
    </ligand>
</feature>
<dbReference type="InterPro" id="IPR020598">
    <property type="entry name" value="rRNA_Ade_methylase_Trfase_N"/>
</dbReference>
<dbReference type="Gene3D" id="3.40.50.150">
    <property type="entry name" value="Vaccinia Virus protein VP39"/>
    <property type="match status" value="1"/>
</dbReference>
<evidence type="ECO:0000256" key="9">
    <source>
        <dbReference type="PROSITE-ProRule" id="PRU01026"/>
    </source>
</evidence>
<dbReference type="GO" id="GO:0052908">
    <property type="term" value="F:16S rRNA (adenine(1518)-N(6)/adenine(1519)-N(6))-dimethyltransferase activity"/>
    <property type="evidence" value="ECO:0007669"/>
    <property type="project" value="UniProtKB-EC"/>
</dbReference>
<proteinExistence type="inferred from homology"/>
<dbReference type="AlphaFoldDB" id="A0A143Z328"/>
<dbReference type="STRING" id="640938.TR210_2024"/>
<sequence length="303" mass="33882">MSALEHHKDIATPSRTNAILKKYHLTMKKSLGQNFLVEPNILTKMLAAAGIDKNTNAIEIGPGIGALTERLARDAKKVVAFEVDRRLAPILKTELAAYDNIEIIFQDILQANVPQVIEEHFDPADRLVVAANLPYYITTPIIMNFIETDLPIDTFVMMMQKEVAQRMTAKPGTKAYGSLTIAIDYYTQAEIAFIVPKTVFVPQPNVDSAILKLQRRAEPKVKVTDEKFFFDLVRASFNQRRKTLWNNLQSRYGKTEEIKAALSAGLEEAGIEPSKRAETLSIEQFADLANALAKYLVDQKSTG</sequence>
<dbReference type="Gene3D" id="1.10.8.100">
    <property type="entry name" value="Ribosomal RNA adenine dimethylase-like, domain 2"/>
    <property type="match status" value="1"/>
</dbReference>
<feature type="binding site" evidence="8 9">
    <location>
        <position position="107"/>
    </location>
    <ligand>
        <name>S-adenosyl-L-methionine</name>
        <dbReference type="ChEBI" id="CHEBI:59789"/>
    </ligand>
</feature>
<keyword evidence="5 8" id="KW-0949">S-adenosyl-L-methionine</keyword>
<evidence type="ECO:0000256" key="7">
    <source>
        <dbReference type="ARBA" id="ARBA00049167"/>
    </source>
</evidence>
<dbReference type="GO" id="GO:0005829">
    <property type="term" value="C:cytosol"/>
    <property type="evidence" value="ECO:0007669"/>
    <property type="project" value="TreeGrafter"/>
</dbReference>
<evidence type="ECO:0000313" key="11">
    <source>
        <dbReference type="EMBL" id="CZR03644.1"/>
    </source>
</evidence>
<dbReference type="Pfam" id="PF00398">
    <property type="entry name" value="RrnaAD"/>
    <property type="match status" value="1"/>
</dbReference>
<name>A0A143Z328_9LACT</name>
<evidence type="ECO:0000313" key="13">
    <source>
        <dbReference type="Proteomes" id="UP000076878"/>
    </source>
</evidence>
<reference evidence="11 13" key="1">
    <citation type="submission" date="2016-02" db="EMBL/GenBank/DDBJ databases">
        <authorList>
            <person name="Wen L."/>
            <person name="He K."/>
            <person name="Yang H."/>
        </authorList>
    </citation>
    <scope>NUCLEOTIDE SEQUENCE [LARGE SCALE GENOMIC DNA]</scope>
    <source>
        <strain evidence="11">Trichococcus_R210</strain>
    </source>
</reference>
<comment type="catalytic activity">
    <reaction evidence="8">
        <text>adenosine(1518)/adenosine(1519) in 16S rRNA + 4 S-adenosyl-L-methionine = N(6)-dimethyladenosine(1518)/N(6)-dimethyladenosine(1519) in 16S rRNA + 4 S-adenosyl-L-homocysteine + 4 H(+)</text>
        <dbReference type="Rhea" id="RHEA:19609"/>
        <dbReference type="Rhea" id="RHEA-COMP:10232"/>
        <dbReference type="Rhea" id="RHEA-COMP:10233"/>
        <dbReference type="ChEBI" id="CHEBI:15378"/>
        <dbReference type="ChEBI" id="CHEBI:57856"/>
        <dbReference type="ChEBI" id="CHEBI:59789"/>
        <dbReference type="ChEBI" id="CHEBI:74411"/>
        <dbReference type="ChEBI" id="CHEBI:74493"/>
        <dbReference type="EC" id="2.1.1.182"/>
    </reaction>
</comment>
<organism evidence="11 13">
    <name type="scientific">Trichococcus ilyis</name>
    <dbReference type="NCBI Taxonomy" id="640938"/>
    <lineage>
        <taxon>Bacteria</taxon>
        <taxon>Bacillati</taxon>
        <taxon>Bacillota</taxon>
        <taxon>Bacilli</taxon>
        <taxon>Lactobacillales</taxon>
        <taxon>Carnobacteriaceae</taxon>
        <taxon>Trichococcus</taxon>
    </lineage>
</organism>
<comment type="catalytic activity">
    <reaction evidence="7">
        <text>adenosine(2085) in 23S rRNA + 2 S-adenosyl-L-methionine = N(6)-dimethyladenosine(2085) in 23S rRNA + 2 S-adenosyl-L-homocysteine + 2 H(+)</text>
        <dbReference type="Rhea" id="RHEA:42784"/>
        <dbReference type="Rhea" id="RHEA-COMP:10237"/>
        <dbReference type="Rhea" id="RHEA-COMP:10238"/>
        <dbReference type="ChEBI" id="CHEBI:15378"/>
        <dbReference type="ChEBI" id="CHEBI:57856"/>
        <dbReference type="ChEBI" id="CHEBI:59789"/>
        <dbReference type="ChEBI" id="CHEBI:74411"/>
        <dbReference type="ChEBI" id="CHEBI:74493"/>
        <dbReference type="EC" id="2.1.1.184"/>
    </reaction>
</comment>
<evidence type="ECO:0000256" key="3">
    <source>
        <dbReference type="ARBA" id="ARBA00022603"/>
    </source>
</evidence>
<feature type="domain" description="Ribosomal RNA adenine methylase transferase N-terminal" evidence="10">
    <location>
        <begin position="41"/>
        <end position="217"/>
    </location>
</feature>
<dbReference type="SMART" id="SM00650">
    <property type="entry name" value="rADc"/>
    <property type="match status" value="1"/>
</dbReference>
<dbReference type="GO" id="GO:0052910">
    <property type="term" value="F:23S rRNA (adenine(2085)-N(6))-dimethyltransferase activity"/>
    <property type="evidence" value="ECO:0007669"/>
    <property type="project" value="UniProtKB-EC"/>
</dbReference>
<dbReference type="InterPro" id="IPR029063">
    <property type="entry name" value="SAM-dependent_MTases_sf"/>
</dbReference>
<dbReference type="EMBL" id="FNYT01000013">
    <property type="protein sequence ID" value="SEJ42453.1"/>
    <property type="molecule type" value="Genomic_DNA"/>
</dbReference>
<accession>A0A143Z328</accession>
<dbReference type="InterPro" id="IPR001737">
    <property type="entry name" value="KsgA/Erm"/>
</dbReference>
<dbReference type="PANTHER" id="PTHR11727">
    <property type="entry name" value="DIMETHYLADENOSINE TRANSFERASE"/>
    <property type="match status" value="1"/>
</dbReference>
<protein>
    <recommendedName>
        <fullName evidence="8">Ribosomal RNA small subunit methyltransferase A</fullName>
        <ecNumber evidence="8">2.1.1.182</ecNumber>
    </recommendedName>
    <alternativeName>
        <fullName evidence="8">16S rRNA (adenine(1518)-N(6)/adenine(1519)-N(6))-dimethyltransferase</fullName>
    </alternativeName>
    <alternativeName>
        <fullName evidence="8">16S rRNA dimethyladenosine transferase</fullName>
    </alternativeName>
    <alternativeName>
        <fullName evidence="8">16S rRNA dimethylase</fullName>
    </alternativeName>
    <alternativeName>
        <fullName evidence="8">S-adenosylmethionine-6-N', N'-adenosyl(rRNA) dimethyltransferase</fullName>
    </alternativeName>
</protein>
<feature type="binding site" evidence="8 9">
    <location>
        <position position="36"/>
    </location>
    <ligand>
        <name>S-adenosyl-L-methionine</name>
        <dbReference type="ChEBI" id="CHEBI:59789"/>
    </ligand>
</feature>
<comment type="function">
    <text evidence="8">Specifically dimethylates two adjacent adenosines (A1518 and A1519) in the loop of a conserved hairpin near the 3'-end of 16S rRNA in the 30S particle. May play a critical role in biogenesis of 30S subunits.</text>
</comment>
<evidence type="ECO:0000256" key="5">
    <source>
        <dbReference type="ARBA" id="ARBA00022691"/>
    </source>
</evidence>
<dbReference type="CDD" id="cd02440">
    <property type="entry name" value="AdoMet_MTases"/>
    <property type="match status" value="1"/>
</dbReference>
<dbReference type="InterPro" id="IPR020596">
    <property type="entry name" value="rRNA_Ade_Mease_Trfase_CS"/>
</dbReference>
<feature type="binding site" evidence="8 9">
    <location>
        <position position="132"/>
    </location>
    <ligand>
        <name>S-adenosyl-L-methionine</name>
        <dbReference type="ChEBI" id="CHEBI:59789"/>
    </ligand>
</feature>
<evidence type="ECO:0000256" key="6">
    <source>
        <dbReference type="ARBA" id="ARBA00022884"/>
    </source>
</evidence>
<dbReference type="RefSeq" id="WP_068623409.1">
    <property type="nucleotide sequence ID" value="NZ_FJNB01000015.1"/>
</dbReference>
<dbReference type="FunFam" id="1.10.8.100:FF:000001">
    <property type="entry name" value="Ribosomal RNA small subunit methyltransferase A"/>
    <property type="match status" value="1"/>
</dbReference>
<evidence type="ECO:0000313" key="14">
    <source>
        <dbReference type="Proteomes" id="UP000199280"/>
    </source>
</evidence>
<keyword evidence="14" id="KW-1185">Reference proteome</keyword>
<feature type="binding site" evidence="8 9">
    <location>
        <position position="82"/>
    </location>
    <ligand>
        <name>S-adenosyl-L-methionine</name>
        <dbReference type="ChEBI" id="CHEBI:59789"/>
    </ligand>
</feature>
<feature type="binding site" evidence="8 9">
    <location>
        <position position="61"/>
    </location>
    <ligand>
        <name>S-adenosyl-L-methionine</name>
        <dbReference type="ChEBI" id="CHEBI:59789"/>
    </ligand>
</feature>
<evidence type="ECO:0000313" key="12">
    <source>
        <dbReference type="EMBL" id="SEJ42453.1"/>
    </source>
</evidence>
<evidence type="ECO:0000256" key="8">
    <source>
        <dbReference type="HAMAP-Rule" id="MF_00607"/>
    </source>
</evidence>
<dbReference type="PROSITE" id="PS01131">
    <property type="entry name" value="RRNA_A_DIMETH"/>
    <property type="match status" value="1"/>
</dbReference>
<evidence type="ECO:0000256" key="4">
    <source>
        <dbReference type="ARBA" id="ARBA00022679"/>
    </source>
</evidence>
<gene>
    <name evidence="8" type="primary">rsmA</name>
    <name evidence="8" type="synonym">ksgA</name>
    <name evidence="12" type="ORF">SAMN05216375_11343</name>
    <name evidence="11" type="ORF">TR210_2024</name>
</gene>
<dbReference type="OrthoDB" id="9814755at2"/>
<keyword evidence="2 8" id="KW-0698">rRNA processing</keyword>
<reference evidence="12 14" key="2">
    <citation type="submission" date="2016-10" db="EMBL/GenBank/DDBJ databases">
        <authorList>
            <person name="Varghese N."/>
            <person name="Submissions S."/>
        </authorList>
    </citation>
    <scope>NUCLEOTIDE SEQUENCE [LARGE SCALE GENOMIC DNA]</scope>
    <source>
        <strain evidence="12 14">DSM 22150</strain>
    </source>
</reference>
<keyword evidence="1 8" id="KW-0963">Cytoplasm</keyword>
<dbReference type="GO" id="GO:0003723">
    <property type="term" value="F:RNA binding"/>
    <property type="evidence" value="ECO:0007669"/>
    <property type="project" value="UniProtKB-UniRule"/>
</dbReference>
<keyword evidence="4 8" id="KW-0808">Transferase</keyword>
<evidence type="ECO:0000256" key="1">
    <source>
        <dbReference type="ARBA" id="ARBA00022490"/>
    </source>
</evidence>
<comment type="subcellular location">
    <subcellularLocation>
        <location evidence="8">Cytoplasm</location>
    </subcellularLocation>
</comment>
<dbReference type="NCBIfam" id="TIGR00755">
    <property type="entry name" value="ksgA"/>
    <property type="match status" value="1"/>
</dbReference>
<dbReference type="EMBL" id="FJNB01000015">
    <property type="protein sequence ID" value="CZR03644.1"/>
    <property type="molecule type" value="Genomic_DNA"/>
</dbReference>
<dbReference type="InterPro" id="IPR023165">
    <property type="entry name" value="rRNA_Ade_diMease-like_C"/>
</dbReference>
<dbReference type="FunFam" id="3.40.50.150:FF:000023">
    <property type="entry name" value="Ribosomal RNA small subunit methyltransferase A"/>
    <property type="match status" value="1"/>
</dbReference>
<dbReference type="EC" id="2.1.1.182" evidence="8"/>
<dbReference type="PROSITE" id="PS51689">
    <property type="entry name" value="SAM_RNA_A_N6_MT"/>
    <property type="match status" value="1"/>
</dbReference>
<comment type="similarity">
    <text evidence="8">Belongs to the class I-like SAM-binding methyltransferase superfamily. rRNA adenine N(6)-methyltransferase family. RsmA subfamily.</text>
</comment>
<dbReference type="Proteomes" id="UP000199280">
    <property type="component" value="Unassembled WGS sequence"/>
</dbReference>
<keyword evidence="3 8" id="KW-0489">Methyltransferase</keyword>
<evidence type="ECO:0000259" key="10">
    <source>
        <dbReference type="SMART" id="SM00650"/>
    </source>
</evidence>
<evidence type="ECO:0000256" key="2">
    <source>
        <dbReference type="ARBA" id="ARBA00022552"/>
    </source>
</evidence>
<dbReference type="InterPro" id="IPR011530">
    <property type="entry name" value="rRNA_adenine_dimethylase"/>
</dbReference>
<dbReference type="PANTHER" id="PTHR11727:SF7">
    <property type="entry name" value="DIMETHYLADENOSINE TRANSFERASE-RELATED"/>
    <property type="match status" value="1"/>
</dbReference>
<dbReference type="Proteomes" id="UP000076878">
    <property type="component" value="Unassembled WGS sequence"/>
</dbReference>
<keyword evidence="6 8" id="KW-0694">RNA-binding</keyword>
<dbReference type="HAMAP" id="MF_00607">
    <property type="entry name" value="16SrRNA_methyltr_A"/>
    <property type="match status" value="1"/>
</dbReference>
<dbReference type="SUPFAM" id="SSF53335">
    <property type="entry name" value="S-adenosyl-L-methionine-dependent methyltransferases"/>
    <property type="match status" value="1"/>
</dbReference>